<dbReference type="InterPro" id="IPR011330">
    <property type="entry name" value="Glyco_hydro/deAcase_b/a-brl"/>
</dbReference>
<protein>
    <recommendedName>
        <fullName evidence="2">NodB homology domain-containing protein</fullName>
    </recommendedName>
</protein>
<keyword evidence="1" id="KW-0732">Signal</keyword>
<dbReference type="InterPro" id="IPR050248">
    <property type="entry name" value="Polysacc_deacetylase_ArnD"/>
</dbReference>
<gene>
    <name evidence="3" type="ORF">HMPREF0179_00935</name>
</gene>
<dbReference type="SUPFAM" id="SSF88713">
    <property type="entry name" value="Glycoside hydrolase/deacetylase"/>
    <property type="match status" value="1"/>
</dbReference>
<dbReference type="Pfam" id="PF01522">
    <property type="entry name" value="Polysacc_deac_1"/>
    <property type="match status" value="1"/>
</dbReference>
<dbReference type="eggNOG" id="COG0726">
    <property type="taxonomic scope" value="Bacteria"/>
</dbReference>
<evidence type="ECO:0000313" key="4">
    <source>
        <dbReference type="Proteomes" id="UP000006034"/>
    </source>
</evidence>
<name>E5Y424_BILW3</name>
<sequence length="316" mass="35270">MLHKIIVCCLVVVALAFPARASSLWHPEPGFLPEDARHAVPNNPAPPERTVPEQVLPPLPVQDEGTIRRVATKEKVAALTFDLCELSTMTTGYDAEIIDFLREKRIPATLFMGGKWMRSHSERAMQLMADPLFEIGNHGWSHGNFGIMSEKAMLEQIRWTQAEYELLREEILKRARAEGRSVELPEAVTLFRLPYGRCTDKALALLAREGLQVIQWSVVAETPQDNAVHGMGARVAGQVRPGAIILFHANLVPKGSAFMLKETVGELQRKGYRFVTVGELLKLGEPQRTRDGYFNKPGDNLSLDTHFGIDGTGRRK</sequence>
<dbReference type="EMBL" id="ADCP02000001">
    <property type="protein sequence ID" value="EFV45224.2"/>
    <property type="molecule type" value="Genomic_DNA"/>
</dbReference>
<keyword evidence="4" id="KW-1185">Reference proteome</keyword>
<feature type="signal peptide" evidence="1">
    <location>
        <begin position="1"/>
        <end position="21"/>
    </location>
</feature>
<evidence type="ECO:0000259" key="2">
    <source>
        <dbReference type="PROSITE" id="PS51677"/>
    </source>
</evidence>
<feature type="chain" id="PRO_5003203259" description="NodB homology domain-containing protein" evidence="1">
    <location>
        <begin position="22"/>
        <end position="316"/>
    </location>
</feature>
<reference evidence="3 4" key="2">
    <citation type="submission" date="2013-04" db="EMBL/GenBank/DDBJ databases">
        <title>The Genome Sequence of Bilophila wadsworthia 3_1_6.</title>
        <authorList>
            <consortium name="The Broad Institute Genomics Platform"/>
            <person name="Earl A."/>
            <person name="Ward D."/>
            <person name="Feldgarden M."/>
            <person name="Gevers D."/>
            <person name="Sibley C."/>
            <person name="Strauss J."/>
            <person name="Allen-Vercoe E."/>
            <person name="Walker B."/>
            <person name="Young S."/>
            <person name="Zeng Q."/>
            <person name="Gargeya S."/>
            <person name="Fitzgerald M."/>
            <person name="Haas B."/>
            <person name="Abouelleil A."/>
            <person name="Allen A.W."/>
            <person name="Alvarado L."/>
            <person name="Arachchi H.M."/>
            <person name="Berlin A.M."/>
            <person name="Chapman S.B."/>
            <person name="Gainer-Dewar J."/>
            <person name="Goldberg J."/>
            <person name="Griggs A."/>
            <person name="Gujja S."/>
            <person name="Hansen M."/>
            <person name="Howarth C."/>
            <person name="Imamovic A."/>
            <person name="Ireland A."/>
            <person name="Larimer J."/>
            <person name="McCowan C."/>
            <person name="Murphy C."/>
            <person name="Pearson M."/>
            <person name="Poon T.W."/>
            <person name="Priest M."/>
            <person name="Roberts A."/>
            <person name="Saif S."/>
            <person name="Shea T."/>
            <person name="Sisk P."/>
            <person name="Sykes S."/>
            <person name="Wortman J."/>
            <person name="Nusbaum C."/>
            <person name="Birren B."/>
        </authorList>
    </citation>
    <scope>NUCLEOTIDE SEQUENCE [LARGE SCALE GENOMIC DNA]</scope>
    <source>
        <strain evidence="3 4">3_1_6</strain>
    </source>
</reference>
<comment type="caution">
    <text evidence="3">The sequence shown here is derived from an EMBL/GenBank/DDBJ whole genome shotgun (WGS) entry which is preliminary data.</text>
</comment>
<dbReference type="STRING" id="563192.HMPREF0179_00935"/>
<evidence type="ECO:0000313" key="3">
    <source>
        <dbReference type="EMBL" id="EFV45224.2"/>
    </source>
</evidence>
<dbReference type="PANTHER" id="PTHR10587">
    <property type="entry name" value="GLYCOSYL TRANSFERASE-RELATED"/>
    <property type="match status" value="1"/>
</dbReference>
<dbReference type="HOGENOM" id="CLU_062195_0_0_7"/>
<dbReference type="RefSeq" id="WP_016360745.1">
    <property type="nucleotide sequence ID" value="NZ_KE150238.1"/>
</dbReference>
<dbReference type="AlphaFoldDB" id="E5Y424"/>
<dbReference type="Proteomes" id="UP000006034">
    <property type="component" value="Unassembled WGS sequence"/>
</dbReference>
<dbReference type="OrthoDB" id="9784220at2"/>
<dbReference type="PROSITE" id="PS51677">
    <property type="entry name" value="NODB"/>
    <property type="match status" value="1"/>
</dbReference>
<dbReference type="PANTHER" id="PTHR10587:SF134">
    <property type="entry name" value="SECRETED PROTEIN"/>
    <property type="match status" value="1"/>
</dbReference>
<organism evidence="3 4">
    <name type="scientific">Bilophila wadsworthia (strain 3_1_6)</name>
    <dbReference type="NCBI Taxonomy" id="563192"/>
    <lineage>
        <taxon>Bacteria</taxon>
        <taxon>Pseudomonadati</taxon>
        <taxon>Thermodesulfobacteriota</taxon>
        <taxon>Desulfovibrionia</taxon>
        <taxon>Desulfovibrionales</taxon>
        <taxon>Desulfovibrionaceae</taxon>
        <taxon>Bilophila</taxon>
    </lineage>
</organism>
<dbReference type="GO" id="GO:0016810">
    <property type="term" value="F:hydrolase activity, acting on carbon-nitrogen (but not peptide) bonds"/>
    <property type="evidence" value="ECO:0007669"/>
    <property type="project" value="InterPro"/>
</dbReference>
<accession>E5Y424</accession>
<dbReference type="InterPro" id="IPR002509">
    <property type="entry name" value="NODB_dom"/>
</dbReference>
<evidence type="ECO:0000256" key="1">
    <source>
        <dbReference type="SAM" id="SignalP"/>
    </source>
</evidence>
<dbReference type="GeneID" id="78086070"/>
<dbReference type="Gene3D" id="3.20.20.370">
    <property type="entry name" value="Glycoside hydrolase/deacetylase"/>
    <property type="match status" value="1"/>
</dbReference>
<reference evidence="3 4" key="1">
    <citation type="submission" date="2010-10" db="EMBL/GenBank/DDBJ databases">
        <authorList>
            <consortium name="The Broad Institute Genome Sequencing Platform"/>
            <person name="Ward D."/>
            <person name="Earl A."/>
            <person name="Feldgarden M."/>
            <person name="Young S.K."/>
            <person name="Gargeya S."/>
            <person name="Zeng Q."/>
            <person name="Alvarado L."/>
            <person name="Berlin A."/>
            <person name="Bochicchio J."/>
            <person name="Chapman S.B."/>
            <person name="Chen Z."/>
            <person name="Freedman E."/>
            <person name="Gellesch M."/>
            <person name="Goldberg J."/>
            <person name="Griggs A."/>
            <person name="Gujja S."/>
            <person name="Heilman E."/>
            <person name="Heiman D."/>
            <person name="Howarth C."/>
            <person name="Mehta T."/>
            <person name="Neiman D."/>
            <person name="Pearson M."/>
            <person name="Roberts A."/>
            <person name="Saif S."/>
            <person name="Shea T."/>
            <person name="Shenoy N."/>
            <person name="Sisk P."/>
            <person name="Stolte C."/>
            <person name="Sykes S."/>
            <person name="White J."/>
            <person name="Yandava C."/>
            <person name="Allen-Vercoe E."/>
            <person name="Sibley C."/>
            <person name="Ambrose C.E."/>
            <person name="Strauss J."/>
            <person name="Daigneault M."/>
            <person name="Haas B."/>
            <person name="Nusbaum C."/>
            <person name="Birren B."/>
        </authorList>
    </citation>
    <scope>NUCLEOTIDE SEQUENCE [LARGE SCALE GENOMIC DNA]</scope>
    <source>
        <strain evidence="3 4">3_1_6</strain>
    </source>
</reference>
<proteinExistence type="predicted"/>
<feature type="domain" description="NodB homology" evidence="2">
    <location>
        <begin position="75"/>
        <end position="275"/>
    </location>
</feature>
<dbReference type="GO" id="GO:0005975">
    <property type="term" value="P:carbohydrate metabolic process"/>
    <property type="evidence" value="ECO:0007669"/>
    <property type="project" value="InterPro"/>
</dbReference>